<sequence length="220" mass="24427">MAENIFKNLRGLRKLMIATLTADTEAALTYDTPVRFAGVKEIGGEAEESSATDFYDNQAAIVVTAEGADTYSLITTVLEDIVRGKIEGRKASEETGEYFGTPLKRPYVALGFIATDTEGTDWYYWVYKNKITGGKEKHITQDDGTETTNLEWTATSIYTQHRFAKADNQPMKFYRIKAGGTVTEDKFFEKVYDPDTASLPASYQSNVKETKTEKSVSGGN</sequence>
<evidence type="ECO:0000313" key="2">
    <source>
        <dbReference type="EMBL" id="DAF92672.1"/>
    </source>
</evidence>
<name>A0A8S5UDX0_9CAUD</name>
<accession>A0A8S5UDX0</accession>
<protein>
    <submittedName>
        <fullName evidence="2">Tail tube protein</fullName>
    </submittedName>
</protein>
<feature type="region of interest" description="Disordered" evidence="1">
    <location>
        <begin position="196"/>
        <end position="220"/>
    </location>
</feature>
<dbReference type="EMBL" id="BK016070">
    <property type="protein sequence ID" value="DAF92672.1"/>
    <property type="molecule type" value="Genomic_DNA"/>
</dbReference>
<dbReference type="NCBIfam" id="TIGR01603">
    <property type="entry name" value="maj_tail_phi13"/>
    <property type="match status" value="1"/>
</dbReference>
<evidence type="ECO:0000256" key="1">
    <source>
        <dbReference type="SAM" id="MobiDB-lite"/>
    </source>
</evidence>
<organism evidence="2">
    <name type="scientific">Myoviridae sp. ct1AP5</name>
    <dbReference type="NCBI Taxonomy" id="2825017"/>
    <lineage>
        <taxon>Viruses</taxon>
        <taxon>Duplodnaviria</taxon>
        <taxon>Heunggongvirae</taxon>
        <taxon>Uroviricota</taxon>
        <taxon>Caudoviricetes</taxon>
    </lineage>
</organism>
<reference evidence="2" key="1">
    <citation type="journal article" date="2021" name="Proc. Natl. Acad. Sci. U.S.A.">
        <title>A Catalog of Tens of Thousands of Viruses from Human Metagenomes Reveals Hidden Associations with Chronic Diseases.</title>
        <authorList>
            <person name="Tisza M.J."/>
            <person name="Buck C.B."/>
        </authorList>
    </citation>
    <scope>NUCLEOTIDE SEQUENCE</scope>
    <source>
        <strain evidence="2">Ct1AP5</strain>
    </source>
</reference>
<dbReference type="InterPro" id="IPR006490">
    <property type="entry name" value="Maj_tail_phi13"/>
</dbReference>
<proteinExistence type="predicted"/>